<gene>
    <name evidence="2" type="ORF">E1293_42835</name>
</gene>
<evidence type="ECO:0000313" key="3">
    <source>
        <dbReference type="Proteomes" id="UP000295578"/>
    </source>
</evidence>
<name>A0A4R4ZWP4_9ACTN</name>
<proteinExistence type="predicted"/>
<dbReference type="Pfam" id="PF11387">
    <property type="entry name" value="DUF2795"/>
    <property type="match status" value="1"/>
</dbReference>
<comment type="caution">
    <text evidence="2">The sequence shown here is derived from an EMBL/GenBank/DDBJ whole genome shotgun (WGS) entry which is preliminary data.</text>
</comment>
<dbReference type="InterPro" id="IPR021527">
    <property type="entry name" value="DUF2795"/>
</dbReference>
<dbReference type="RefSeq" id="WP_132205223.1">
    <property type="nucleotide sequence ID" value="NZ_SMKY01000403.1"/>
</dbReference>
<dbReference type="OrthoDB" id="5519961at2"/>
<dbReference type="Proteomes" id="UP000295578">
    <property type="component" value="Unassembled WGS sequence"/>
</dbReference>
<keyword evidence="3" id="KW-1185">Reference proteome</keyword>
<protein>
    <submittedName>
        <fullName evidence="2">DUF2795 domain-containing protein</fullName>
    </submittedName>
</protein>
<feature type="compositionally biased region" description="Basic and acidic residues" evidence="1">
    <location>
        <begin position="30"/>
        <end position="39"/>
    </location>
</feature>
<dbReference type="EMBL" id="SMKY01000403">
    <property type="protein sequence ID" value="TDD63623.1"/>
    <property type="molecule type" value="Genomic_DNA"/>
</dbReference>
<feature type="region of interest" description="Disordered" evidence="1">
    <location>
        <begin position="1"/>
        <end position="76"/>
    </location>
</feature>
<accession>A0A4R4ZWP4</accession>
<sequence>MPDKSDKHGPKLDEEIGRETRGMVSGGHPTHAEEFKETEPFSDDYPADPTAPAADEREGSPPGMSAQDVESRSALARMLTGVRYPARPNELVRHAAEDGAPDEAVDRLRTLPKREYENVADVAEELGFGREERRY</sequence>
<organism evidence="2 3">
    <name type="scientific">Actinomadura darangshiensis</name>
    <dbReference type="NCBI Taxonomy" id="705336"/>
    <lineage>
        <taxon>Bacteria</taxon>
        <taxon>Bacillati</taxon>
        <taxon>Actinomycetota</taxon>
        <taxon>Actinomycetes</taxon>
        <taxon>Streptosporangiales</taxon>
        <taxon>Thermomonosporaceae</taxon>
        <taxon>Actinomadura</taxon>
    </lineage>
</organism>
<reference evidence="2 3" key="1">
    <citation type="submission" date="2019-03" db="EMBL/GenBank/DDBJ databases">
        <title>Draft genome sequences of novel Actinobacteria.</title>
        <authorList>
            <person name="Sahin N."/>
            <person name="Ay H."/>
            <person name="Saygin H."/>
        </authorList>
    </citation>
    <scope>NUCLEOTIDE SEQUENCE [LARGE SCALE GENOMIC DNA]</scope>
    <source>
        <strain evidence="2 3">DSM 45941</strain>
    </source>
</reference>
<feature type="compositionally biased region" description="Basic and acidic residues" evidence="1">
    <location>
        <begin position="1"/>
        <end position="21"/>
    </location>
</feature>
<evidence type="ECO:0000256" key="1">
    <source>
        <dbReference type="SAM" id="MobiDB-lite"/>
    </source>
</evidence>
<dbReference type="AlphaFoldDB" id="A0A4R4ZWP4"/>
<evidence type="ECO:0000313" key="2">
    <source>
        <dbReference type="EMBL" id="TDD63623.1"/>
    </source>
</evidence>